<evidence type="ECO:0000313" key="3">
    <source>
        <dbReference type="EMBL" id="HGW95431.1"/>
    </source>
</evidence>
<protein>
    <submittedName>
        <fullName evidence="3">HEAT repeat domain-containing protein</fullName>
    </submittedName>
</protein>
<gene>
    <name evidence="3" type="ORF">ENR47_14310</name>
</gene>
<name>A0A832H735_9CYAN</name>
<dbReference type="InterPro" id="IPR011989">
    <property type="entry name" value="ARM-like"/>
</dbReference>
<reference evidence="3" key="1">
    <citation type="journal article" date="2020" name="mSystems">
        <title>Genome- and Community-Level Interaction Insights into Carbon Utilization and Element Cycling Functions of Hydrothermarchaeota in Hydrothermal Sediment.</title>
        <authorList>
            <person name="Zhou Z."/>
            <person name="Liu Y."/>
            <person name="Xu W."/>
            <person name="Pan J."/>
            <person name="Luo Z.H."/>
            <person name="Li M."/>
        </authorList>
    </citation>
    <scope>NUCLEOTIDE SEQUENCE [LARGE SCALE GENOMIC DNA]</scope>
    <source>
        <strain evidence="3">SpSt-402</strain>
    </source>
</reference>
<dbReference type="Pfam" id="PF13646">
    <property type="entry name" value="HEAT_2"/>
    <property type="match status" value="3"/>
</dbReference>
<accession>A0A832H735</accession>
<dbReference type="Gene3D" id="1.25.10.10">
    <property type="entry name" value="Leucine-rich Repeat Variant"/>
    <property type="match status" value="4"/>
</dbReference>
<dbReference type="SUPFAM" id="SSF48371">
    <property type="entry name" value="ARM repeat"/>
    <property type="match status" value="2"/>
</dbReference>
<organism evidence="3">
    <name type="scientific">Oscillatoriales cyanobacterium SpSt-402</name>
    <dbReference type="NCBI Taxonomy" id="2282168"/>
    <lineage>
        <taxon>Bacteria</taxon>
        <taxon>Bacillati</taxon>
        <taxon>Cyanobacteriota</taxon>
        <taxon>Cyanophyceae</taxon>
        <taxon>Oscillatoriophycideae</taxon>
        <taxon>Oscillatoriales</taxon>
    </lineage>
</organism>
<dbReference type="GO" id="GO:0016491">
    <property type="term" value="F:oxidoreductase activity"/>
    <property type="evidence" value="ECO:0007669"/>
    <property type="project" value="TreeGrafter"/>
</dbReference>
<dbReference type="SMART" id="SM00567">
    <property type="entry name" value="EZ_HEAT"/>
    <property type="match status" value="8"/>
</dbReference>
<keyword evidence="1" id="KW-0042">Antenna complex</keyword>
<dbReference type="InterPro" id="IPR016024">
    <property type="entry name" value="ARM-type_fold"/>
</dbReference>
<evidence type="ECO:0000256" key="1">
    <source>
        <dbReference type="ARBA" id="ARBA00022549"/>
    </source>
</evidence>
<evidence type="ECO:0000256" key="2">
    <source>
        <dbReference type="ARBA" id="ARBA00022738"/>
    </source>
</evidence>
<proteinExistence type="predicted"/>
<dbReference type="InterPro" id="IPR004155">
    <property type="entry name" value="PBS_lyase_HEAT"/>
</dbReference>
<dbReference type="PANTHER" id="PTHR12697">
    <property type="entry name" value="PBS LYASE HEAT-LIKE PROTEIN"/>
    <property type="match status" value="1"/>
</dbReference>
<sequence>MSDLISHAQEAARCGDWARVTDFLQHALIPESALSVAGSDISCWLDLALQVLREGDFHEQWEVTKVFQCFGTAAIAPLITLLQDEDAELEAQWFAARILGNSNHPMAIRALVEQLKTSDDDDLSKMLAEALANLGISAIEALTNLLASEETRLLALQALVQIRHSETVTPLLSVVNDPDPSIRATAIQALSSFRDPRTPDVLVQALGDPSATVRKAAIAGLSVRTDLIDSFGLVNRLADHLWDLDISVCHQAGLALGRLGHDAAIPALEQVLKSANTPLLLQQDAIRALSWLGSKTALETLKHWLLADSGHPSTVAYLEGVTALWRWNRPDLQPLAAEVLVNVLNAQPFVDHATLRQAIATALGELKQPSSLEPLIYLLEDEDTGVRLHAIAALRAIDPQTAYTRLEAMQASTELSEKLRAGIAMALSEWRTELPR</sequence>
<dbReference type="PANTHER" id="PTHR12697:SF38">
    <property type="entry name" value="PBS LYASE HEAT DOMAIN PROTEIN REPEAT-CONTAINING PROTEIN"/>
    <property type="match status" value="1"/>
</dbReference>
<dbReference type="AlphaFoldDB" id="A0A832H735"/>
<dbReference type="EMBL" id="DSRD01000886">
    <property type="protein sequence ID" value="HGW95431.1"/>
    <property type="molecule type" value="Genomic_DNA"/>
</dbReference>
<keyword evidence="2" id="KW-0605">Phycobilisome</keyword>
<comment type="caution">
    <text evidence="3">The sequence shown here is derived from an EMBL/GenBank/DDBJ whole genome shotgun (WGS) entry which is preliminary data.</text>
</comment>
<dbReference type="GO" id="GO:0030089">
    <property type="term" value="C:phycobilisome"/>
    <property type="evidence" value="ECO:0007669"/>
    <property type="project" value="UniProtKB-KW"/>
</dbReference>